<evidence type="ECO:0000256" key="1">
    <source>
        <dbReference type="SAM" id="MobiDB-lite"/>
    </source>
</evidence>
<comment type="caution">
    <text evidence="4">The sequence shown here is derived from an EMBL/GenBank/DDBJ whole genome shotgun (WGS) entry which is preliminary data.</text>
</comment>
<protein>
    <recommendedName>
        <fullName evidence="6">BED-type domain-containing protein</fullName>
    </recommendedName>
</protein>
<organism evidence="4 5">
    <name type="scientific">Panicum virgatum</name>
    <name type="common">Blackwell switchgrass</name>
    <dbReference type="NCBI Taxonomy" id="38727"/>
    <lineage>
        <taxon>Eukaryota</taxon>
        <taxon>Viridiplantae</taxon>
        <taxon>Streptophyta</taxon>
        <taxon>Embryophyta</taxon>
        <taxon>Tracheophyta</taxon>
        <taxon>Spermatophyta</taxon>
        <taxon>Magnoliopsida</taxon>
        <taxon>Liliopsida</taxon>
        <taxon>Poales</taxon>
        <taxon>Poaceae</taxon>
        <taxon>PACMAD clade</taxon>
        <taxon>Panicoideae</taxon>
        <taxon>Panicodae</taxon>
        <taxon>Paniceae</taxon>
        <taxon>Panicinae</taxon>
        <taxon>Panicum</taxon>
        <taxon>Panicum sect. Hiantes</taxon>
    </lineage>
</organism>
<feature type="region of interest" description="Disordered" evidence="1">
    <location>
        <begin position="24"/>
        <end position="45"/>
    </location>
</feature>
<evidence type="ECO:0000259" key="3">
    <source>
        <dbReference type="Pfam" id="PF05699"/>
    </source>
</evidence>
<feature type="compositionally biased region" description="Acidic residues" evidence="1">
    <location>
        <begin position="157"/>
        <end position="171"/>
    </location>
</feature>
<dbReference type="EMBL" id="CM029040">
    <property type="protein sequence ID" value="KAG2634133.1"/>
    <property type="molecule type" value="Genomic_DNA"/>
</dbReference>
<dbReference type="InterPro" id="IPR008906">
    <property type="entry name" value="HATC_C_dom"/>
</dbReference>
<proteinExistence type="predicted"/>
<evidence type="ECO:0008006" key="6">
    <source>
        <dbReference type="Google" id="ProtNLM"/>
    </source>
</evidence>
<dbReference type="SUPFAM" id="SSF53098">
    <property type="entry name" value="Ribonuclease H-like"/>
    <property type="match status" value="1"/>
</dbReference>
<reference evidence="4 5" key="1">
    <citation type="submission" date="2020-05" db="EMBL/GenBank/DDBJ databases">
        <title>WGS assembly of Panicum virgatum.</title>
        <authorList>
            <person name="Lovell J.T."/>
            <person name="Jenkins J."/>
            <person name="Shu S."/>
            <person name="Juenger T.E."/>
            <person name="Schmutz J."/>
        </authorList>
    </citation>
    <scope>NUCLEOTIDE SEQUENCE</scope>
    <source>
        <strain evidence="4">AP13</strain>
        <strain evidence="5">cv. AP13</strain>
    </source>
</reference>
<dbReference type="EMBL" id="CM029040">
    <property type="protein sequence ID" value="KAG2634135.1"/>
    <property type="molecule type" value="Genomic_DNA"/>
</dbReference>
<feature type="compositionally biased region" description="Low complexity" evidence="1">
    <location>
        <begin position="30"/>
        <end position="45"/>
    </location>
</feature>
<dbReference type="GO" id="GO:0046983">
    <property type="term" value="F:protein dimerization activity"/>
    <property type="evidence" value="ECO:0007669"/>
    <property type="project" value="InterPro"/>
</dbReference>
<dbReference type="PANTHER" id="PTHR32166">
    <property type="entry name" value="OSJNBA0013A04.12 PROTEIN"/>
    <property type="match status" value="1"/>
</dbReference>
<dbReference type="PANTHER" id="PTHR32166:SF74">
    <property type="entry name" value="OS05G0256350 PROTEIN"/>
    <property type="match status" value="1"/>
</dbReference>
<dbReference type="Pfam" id="PF04937">
    <property type="entry name" value="DUF659"/>
    <property type="match status" value="1"/>
</dbReference>
<feature type="region of interest" description="Disordered" evidence="1">
    <location>
        <begin position="822"/>
        <end position="892"/>
    </location>
</feature>
<dbReference type="Proteomes" id="UP000823388">
    <property type="component" value="Chromosome 2N"/>
</dbReference>
<dbReference type="Pfam" id="PF05699">
    <property type="entry name" value="Dimer_Tnp_hAT"/>
    <property type="match status" value="1"/>
</dbReference>
<gene>
    <name evidence="4" type="ORF">PVAP13_2NG252703</name>
</gene>
<evidence type="ECO:0000313" key="5">
    <source>
        <dbReference type="Proteomes" id="UP000823388"/>
    </source>
</evidence>
<keyword evidence="5" id="KW-1185">Reference proteome</keyword>
<sequence>MSSSSSDLVRQRQRAVEVYLPEEVQGEGEVGSSVASTAAGSAASTAPDIASLVEKALAKLPPEMAAEAKDPKRKAKSRDPGWQFGWWPDIAKKDSAQCIFCKTITPSGISRFKQHLAGGYGDAIGCPSCPEIVRRQMDAYIKKNTRSRVLVVLEVQQDSEEGEGDEVEEVEPEKMPSSGTKTKQKKAAAKKKMAQASIAAYVAAAGAGSSKPANQKNTKSVVTMLRKTPEQVVSERHKFKTSQSTIEQCTKKENKQVVDDHVADFFYENRIPFNVINSRSWEIMLESIGQYGPGYRSPSYHEIRQPLLEKAVKRTTELRKKHEEAWKEYGCTLMSDGWTDTSHRHIINFLANSPAGTFFLGSVDASSEVASMDLLADLLEKQIDNIGREYVVQLVTDNGSNFKAAGRILMERIPHLFWTPCDAHCLNLLLQDIGEIKQFNITINSAKKVSRFLYKHGRLLDLMRQKIGGDLVRPAVTRFATSYLTLASMYKHKNGLRNLVVSEEWHNNSLSRSAEGKRVENIILSATFWTKMEDCLKASQPLLIALRIADGDETPAAPEITAAMDVAKSTIKESLKHNTDLRDEVLALYNTRWDTQMEQKLYGAALFLNPSKFFAIREKDKRQASRLRGMFNQVLWKMEPNDEVSSKISQQADDYELSAGESFSMPLAIRDRDKKNPIRWWGAYGADTFELQCLAKKIISLCCSASGCERNWSEFSAFHTKKRNRLEHKRLNDLVYVSYNKKMSNRFQKIQELGCKGRRSNPLLLEEFQWDNEWVDENCGDGVPWAVVDEAIGASENLRGRNLPRVAATRAVAAVKKTYVRNKKRRRGTSAAPDISEGEDDSDHDADARNEAEEDQDASDPVAMEEDEDNHGRASATDEDGGGFCVDVELLE</sequence>
<name>A0A8T0VLI2_PANVG</name>
<feature type="domain" description="HAT C-terminal dimerisation" evidence="3">
    <location>
        <begin position="673"/>
        <end position="738"/>
    </location>
</feature>
<dbReference type="InterPro" id="IPR012337">
    <property type="entry name" value="RNaseH-like_sf"/>
</dbReference>
<dbReference type="AlphaFoldDB" id="A0A8T0VLI2"/>
<accession>A0A8T0VLI2</accession>
<feature type="compositionally biased region" description="Acidic residues" evidence="1">
    <location>
        <begin position="852"/>
        <end position="869"/>
    </location>
</feature>
<feature type="domain" description="DUF659" evidence="2">
    <location>
        <begin position="298"/>
        <end position="449"/>
    </location>
</feature>
<feature type="region of interest" description="Disordered" evidence="1">
    <location>
        <begin position="157"/>
        <end position="184"/>
    </location>
</feature>
<dbReference type="EMBL" id="CM029040">
    <property type="protein sequence ID" value="KAG2634134.1"/>
    <property type="molecule type" value="Genomic_DNA"/>
</dbReference>
<evidence type="ECO:0000259" key="2">
    <source>
        <dbReference type="Pfam" id="PF04937"/>
    </source>
</evidence>
<dbReference type="InterPro" id="IPR007021">
    <property type="entry name" value="DUF659"/>
</dbReference>
<evidence type="ECO:0000313" key="4">
    <source>
        <dbReference type="EMBL" id="KAG2634134.1"/>
    </source>
</evidence>